<evidence type="ECO:0000256" key="1">
    <source>
        <dbReference type="SAM" id="SignalP"/>
    </source>
</evidence>
<proteinExistence type="predicted"/>
<keyword evidence="3" id="KW-1185">Reference proteome</keyword>
<dbReference type="HOGENOM" id="CLU_052097_0_0_1"/>
<dbReference type="Proteomes" id="UP000009022">
    <property type="component" value="Unassembled WGS sequence"/>
</dbReference>
<organism evidence="2 3">
    <name type="scientific">Trichoplax adhaerens</name>
    <name type="common">Trichoplax reptans</name>
    <dbReference type="NCBI Taxonomy" id="10228"/>
    <lineage>
        <taxon>Eukaryota</taxon>
        <taxon>Metazoa</taxon>
        <taxon>Placozoa</taxon>
        <taxon>Uniplacotomia</taxon>
        <taxon>Trichoplacea</taxon>
        <taxon>Trichoplacidae</taxon>
        <taxon>Trichoplax</taxon>
    </lineage>
</organism>
<dbReference type="KEGG" id="tad:TRIADDRAFT_62294"/>
<gene>
    <name evidence="2" type="ORF">TRIADDRAFT_62294</name>
</gene>
<feature type="chain" id="PRO_5002798692" evidence="1">
    <location>
        <begin position="30"/>
        <end position="386"/>
    </location>
</feature>
<dbReference type="GeneID" id="6759464"/>
<dbReference type="PANTHER" id="PTHR33539">
    <property type="entry name" value="UPF0764 PROTEIN C16ORF89"/>
    <property type="match status" value="1"/>
</dbReference>
<accession>B3SDD8</accession>
<sequence length="386" mass="44247">MDVKKLRLTSTIKLFFLIFMIVDLIDIEATTSTSSYHYPVVTNNQMIKSLEGIIQYYENNYQHIILDGYFGFTGSKGFIRATIKNYHDGLSTLNTQQINRVQQIYQRIIAVSKRIEPILANNSMAYNTIGKIVQGSLPVPKRLVKLNFTKLYNVSSDEILSPKSGYMNISDWCIGNIIGSKALHVAPCTISDTCWTGITNYHGGYYGITHQLITILNGQRLNCTEKMNKLAKNLGGIQKVKEVLCTQIYYQMQKELKKGLKNIQMQDLFLEQIFVCGGWIGYQQFLKAQYLSMMLKWQTKAGCFIPYYGPFISLHPKFNKNYTRDSSQYSSATDELRTNLITPDGCYEHRTSVALIDVSIYLYWNSHKKQSLHLSTMTTLTSTRYK</sequence>
<evidence type="ECO:0000313" key="2">
    <source>
        <dbReference type="EMBL" id="EDV19254.1"/>
    </source>
</evidence>
<dbReference type="EMBL" id="DS985278">
    <property type="protein sequence ID" value="EDV19254.1"/>
    <property type="molecule type" value="Genomic_DNA"/>
</dbReference>
<dbReference type="AlphaFoldDB" id="B3SDD8"/>
<dbReference type="RefSeq" id="XP_002118251.1">
    <property type="nucleotide sequence ID" value="XM_002118215.1"/>
</dbReference>
<name>B3SDD8_TRIAD</name>
<feature type="signal peptide" evidence="1">
    <location>
        <begin position="1"/>
        <end position="29"/>
    </location>
</feature>
<dbReference type="STRING" id="10228.B3SDD8"/>
<dbReference type="OMA" id="CAISREC"/>
<dbReference type="InterPro" id="IPR031751">
    <property type="entry name" value="DUF4735"/>
</dbReference>
<evidence type="ECO:0000313" key="3">
    <source>
        <dbReference type="Proteomes" id="UP000009022"/>
    </source>
</evidence>
<keyword evidence="1" id="KW-0732">Signal</keyword>
<dbReference type="OrthoDB" id="5949187at2759"/>
<protein>
    <submittedName>
        <fullName evidence="2">Uncharacterized protein</fullName>
    </submittedName>
</protein>
<dbReference type="eggNOG" id="ENOG502RBYN">
    <property type="taxonomic scope" value="Eukaryota"/>
</dbReference>
<dbReference type="Pfam" id="PF15882">
    <property type="entry name" value="DUF4735"/>
    <property type="match status" value="1"/>
</dbReference>
<dbReference type="InParanoid" id="B3SDD8"/>
<dbReference type="PhylomeDB" id="B3SDD8"/>
<dbReference type="CTD" id="6759464"/>
<dbReference type="PANTHER" id="PTHR33539:SF1">
    <property type="entry name" value="UPF0764 PROTEIN C16ORF89"/>
    <property type="match status" value="1"/>
</dbReference>
<reference evidence="2 3" key="1">
    <citation type="journal article" date="2008" name="Nature">
        <title>The Trichoplax genome and the nature of placozoans.</title>
        <authorList>
            <person name="Srivastava M."/>
            <person name="Begovic E."/>
            <person name="Chapman J."/>
            <person name="Putnam N.H."/>
            <person name="Hellsten U."/>
            <person name="Kawashima T."/>
            <person name="Kuo A."/>
            <person name="Mitros T."/>
            <person name="Salamov A."/>
            <person name="Carpenter M.L."/>
            <person name="Signorovitch A.Y."/>
            <person name="Moreno M.A."/>
            <person name="Kamm K."/>
            <person name="Grimwood J."/>
            <person name="Schmutz J."/>
            <person name="Shapiro H."/>
            <person name="Grigoriev I.V."/>
            <person name="Buss L.W."/>
            <person name="Schierwater B."/>
            <person name="Dellaporta S.L."/>
            <person name="Rokhsar D.S."/>
        </authorList>
    </citation>
    <scope>NUCLEOTIDE SEQUENCE [LARGE SCALE GENOMIC DNA]</scope>
    <source>
        <strain evidence="2 3">Grell-BS-1999</strain>
    </source>
</reference>